<protein>
    <submittedName>
        <fullName evidence="1">Unplaced genomic scaffold CY34scaffold_24, whole genome shotgun sequence</fullName>
    </submittedName>
</protein>
<name>A0A0D0BLH1_9AGAM</name>
<dbReference type="HOGENOM" id="CLU_2962431_0_0_1"/>
<sequence>MLDTGIWFRYPLKSTSRLIAQSNEAKWRHRSWPRLISAALQPRPIDELSLAWSLKAECV</sequence>
<accession>A0A0D0BLH1</accession>
<reference evidence="2" key="2">
    <citation type="submission" date="2015-01" db="EMBL/GenBank/DDBJ databases">
        <title>Evolutionary Origins and Diversification of the Mycorrhizal Mutualists.</title>
        <authorList>
            <consortium name="DOE Joint Genome Institute"/>
            <consortium name="Mycorrhizal Genomics Consortium"/>
            <person name="Kohler A."/>
            <person name="Kuo A."/>
            <person name="Nagy L.G."/>
            <person name="Floudas D."/>
            <person name="Copeland A."/>
            <person name="Barry K.W."/>
            <person name="Cichocki N."/>
            <person name="Veneault-Fourrey C."/>
            <person name="LaButti K."/>
            <person name="Lindquist E.A."/>
            <person name="Lipzen A."/>
            <person name="Lundell T."/>
            <person name="Morin E."/>
            <person name="Murat C."/>
            <person name="Riley R."/>
            <person name="Ohm R."/>
            <person name="Sun H."/>
            <person name="Tunlid A."/>
            <person name="Henrissat B."/>
            <person name="Grigoriev I.V."/>
            <person name="Hibbett D.S."/>
            <person name="Martin F."/>
        </authorList>
    </citation>
    <scope>NUCLEOTIDE SEQUENCE [LARGE SCALE GENOMIC DNA]</scope>
    <source>
        <strain evidence="2">UH-Slu-Lm8-n1</strain>
    </source>
</reference>
<dbReference type="Proteomes" id="UP000054485">
    <property type="component" value="Unassembled WGS sequence"/>
</dbReference>
<keyword evidence="2" id="KW-1185">Reference proteome</keyword>
<reference evidence="1 2" key="1">
    <citation type="submission" date="2014-04" db="EMBL/GenBank/DDBJ databases">
        <authorList>
            <consortium name="DOE Joint Genome Institute"/>
            <person name="Kuo A."/>
            <person name="Ruytinx J."/>
            <person name="Rineau F."/>
            <person name="Colpaert J."/>
            <person name="Kohler A."/>
            <person name="Nagy L.G."/>
            <person name="Floudas D."/>
            <person name="Copeland A."/>
            <person name="Barry K.W."/>
            <person name="Cichocki N."/>
            <person name="Veneault-Fourrey C."/>
            <person name="LaButti K."/>
            <person name="Lindquist E.A."/>
            <person name="Lipzen A."/>
            <person name="Lundell T."/>
            <person name="Morin E."/>
            <person name="Murat C."/>
            <person name="Sun H."/>
            <person name="Tunlid A."/>
            <person name="Henrissat B."/>
            <person name="Grigoriev I.V."/>
            <person name="Hibbett D.S."/>
            <person name="Martin F."/>
            <person name="Nordberg H.P."/>
            <person name="Cantor M.N."/>
            <person name="Hua S.X."/>
        </authorList>
    </citation>
    <scope>NUCLEOTIDE SEQUENCE [LARGE SCALE GENOMIC DNA]</scope>
    <source>
        <strain evidence="1 2">UH-Slu-Lm8-n1</strain>
    </source>
</reference>
<dbReference type="AlphaFoldDB" id="A0A0D0BLH1"/>
<dbReference type="EMBL" id="KN835155">
    <property type="protein sequence ID" value="KIK46782.1"/>
    <property type="molecule type" value="Genomic_DNA"/>
</dbReference>
<proteinExistence type="predicted"/>
<evidence type="ECO:0000313" key="1">
    <source>
        <dbReference type="EMBL" id="KIK46782.1"/>
    </source>
</evidence>
<dbReference type="InParanoid" id="A0A0D0BLH1"/>
<organism evidence="1 2">
    <name type="scientific">Suillus luteus UH-Slu-Lm8-n1</name>
    <dbReference type="NCBI Taxonomy" id="930992"/>
    <lineage>
        <taxon>Eukaryota</taxon>
        <taxon>Fungi</taxon>
        <taxon>Dikarya</taxon>
        <taxon>Basidiomycota</taxon>
        <taxon>Agaricomycotina</taxon>
        <taxon>Agaricomycetes</taxon>
        <taxon>Agaricomycetidae</taxon>
        <taxon>Boletales</taxon>
        <taxon>Suillineae</taxon>
        <taxon>Suillaceae</taxon>
        <taxon>Suillus</taxon>
    </lineage>
</organism>
<gene>
    <name evidence="1" type="ORF">CY34DRAFT_800128</name>
</gene>
<evidence type="ECO:0000313" key="2">
    <source>
        <dbReference type="Proteomes" id="UP000054485"/>
    </source>
</evidence>